<dbReference type="Pfam" id="PF13637">
    <property type="entry name" value="Ank_4"/>
    <property type="match status" value="1"/>
</dbReference>
<dbReference type="InterPro" id="IPR036770">
    <property type="entry name" value="Ankyrin_rpt-contain_sf"/>
</dbReference>
<dbReference type="OrthoDB" id="671583at2"/>
<gene>
    <name evidence="5" type="ORF">E3202_07760</name>
</gene>
<keyword evidence="1" id="KW-0677">Repeat</keyword>
<name>A0A506ULZ7_9PROT</name>
<dbReference type="Gene3D" id="1.25.40.20">
    <property type="entry name" value="Ankyrin repeat-containing domain"/>
    <property type="match status" value="1"/>
</dbReference>
<evidence type="ECO:0000256" key="3">
    <source>
        <dbReference type="PROSITE-ProRule" id="PRU00023"/>
    </source>
</evidence>
<dbReference type="SUPFAM" id="SSF48403">
    <property type="entry name" value="Ankyrin repeat"/>
    <property type="match status" value="1"/>
</dbReference>
<keyword evidence="6" id="KW-1185">Reference proteome</keyword>
<dbReference type="SMART" id="SM00248">
    <property type="entry name" value="ANK"/>
    <property type="match status" value="4"/>
</dbReference>
<keyword evidence="2 3" id="KW-0040">ANK repeat</keyword>
<evidence type="ECO:0000256" key="2">
    <source>
        <dbReference type="ARBA" id="ARBA00023043"/>
    </source>
</evidence>
<evidence type="ECO:0000313" key="5">
    <source>
        <dbReference type="EMBL" id="TPW34374.1"/>
    </source>
</evidence>
<feature type="repeat" description="ANK" evidence="3">
    <location>
        <begin position="116"/>
        <end position="148"/>
    </location>
</feature>
<sequence length="182" mass="19201">MTQSGTGQAAPSFTPEQITALFFEAARSGDTELLGQFLDAGMPVNSADSAGYTPLTVATYNNQLEAARLLLQRGADPEALDNKGASALAGVAFKGLEPVAELLIAHGAEVDRPNHAGRTPLMFAIMFGRENMARLLLQHGADPERTDMDGLSARALAQRQGLKLFEDPAPESPAVNNRATPA</sequence>
<dbReference type="AlphaFoldDB" id="A0A506ULZ7"/>
<dbReference type="PANTHER" id="PTHR24171:SF9">
    <property type="entry name" value="ANKYRIN REPEAT DOMAIN-CONTAINING PROTEIN 39"/>
    <property type="match status" value="1"/>
</dbReference>
<comment type="caution">
    <text evidence="5">The sequence shown here is derived from an EMBL/GenBank/DDBJ whole genome shotgun (WGS) entry which is preliminary data.</text>
</comment>
<protein>
    <submittedName>
        <fullName evidence="5">Ankyrin repeat domain-containing protein</fullName>
    </submittedName>
</protein>
<dbReference type="PANTHER" id="PTHR24171">
    <property type="entry name" value="ANKYRIN REPEAT DOMAIN-CONTAINING PROTEIN 39-RELATED"/>
    <property type="match status" value="1"/>
</dbReference>
<evidence type="ECO:0000256" key="4">
    <source>
        <dbReference type="SAM" id="MobiDB-lite"/>
    </source>
</evidence>
<evidence type="ECO:0000313" key="6">
    <source>
        <dbReference type="Proteomes" id="UP000315037"/>
    </source>
</evidence>
<proteinExistence type="predicted"/>
<evidence type="ECO:0000256" key="1">
    <source>
        <dbReference type="ARBA" id="ARBA00022737"/>
    </source>
</evidence>
<dbReference type="PROSITE" id="PS50297">
    <property type="entry name" value="ANK_REP_REGION"/>
    <property type="match status" value="2"/>
</dbReference>
<dbReference type="Proteomes" id="UP000315037">
    <property type="component" value="Unassembled WGS sequence"/>
</dbReference>
<dbReference type="InterPro" id="IPR002110">
    <property type="entry name" value="Ankyrin_rpt"/>
</dbReference>
<feature type="repeat" description="ANK" evidence="3">
    <location>
        <begin position="50"/>
        <end position="82"/>
    </location>
</feature>
<dbReference type="PROSITE" id="PS50088">
    <property type="entry name" value="ANK_REPEAT"/>
    <property type="match status" value="2"/>
</dbReference>
<organism evidence="5 6">
    <name type="scientific">Oecophyllibacter saccharovorans</name>
    <dbReference type="NCBI Taxonomy" id="2558360"/>
    <lineage>
        <taxon>Bacteria</taxon>
        <taxon>Pseudomonadati</taxon>
        <taxon>Pseudomonadota</taxon>
        <taxon>Alphaproteobacteria</taxon>
        <taxon>Acetobacterales</taxon>
        <taxon>Acetobacteraceae</taxon>
        <taxon>Oecophyllibacter</taxon>
    </lineage>
</organism>
<dbReference type="RefSeq" id="WP_141451662.1">
    <property type="nucleotide sequence ID" value="NZ_CP038143.1"/>
</dbReference>
<feature type="region of interest" description="Disordered" evidence="4">
    <location>
        <begin position="162"/>
        <end position="182"/>
    </location>
</feature>
<dbReference type="Pfam" id="PF12796">
    <property type="entry name" value="Ank_2"/>
    <property type="match status" value="1"/>
</dbReference>
<reference evidence="5 6" key="1">
    <citation type="submission" date="2019-03" db="EMBL/GenBank/DDBJ databases">
        <title>The complete genome sequence of Neokomagataea sp. Jb2 NBRC113641.</title>
        <authorList>
            <person name="Chua K.-O."/>
            <person name="Chan K.-G."/>
            <person name="See-Too W.-S."/>
        </authorList>
    </citation>
    <scope>NUCLEOTIDE SEQUENCE [LARGE SCALE GENOMIC DNA]</scope>
    <source>
        <strain evidence="5 6">Jb2</strain>
    </source>
</reference>
<accession>A0A506ULZ7</accession>
<dbReference type="EMBL" id="SORZ01000002">
    <property type="protein sequence ID" value="TPW34374.1"/>
    <property type="molecule type" value="Genomic_DNA"/>
</dbReference>